<dbReference type="InterPro" id="IPR036597">
    <property type="entry name" value="Fido-like_dom_sf"/>
</dbReference>
<accession>A0A0A0HZ31</accession>
<dbReference type="InterPro" id="IPR003812">
    <property type="entry name" value="Fido"/>
</dbReference>
<evidence type="ECO:0000313" key="2">
    <source>
        <dbReference type="EMBL" id="KGM93336.1"/>
    </source>
</evidence>
<comment type="caution">
    <text evidence="2">The sequence shown here is derived from an EMBL/GenBank/DDBJ whole genome shotgun (WGS) entry which is preliminary data.</text>
</comment>
<dbReference type="PANTHER" id="PTHR39426">
    <property type="entry name" value="HOMOLOGY TO DEATH-ON-CURING PROTEIN OF PHAGE P1"/>
    <property type="match status" value="1"/>
</dbReference>
<dbReference type="NCBIfam" id="TIGR01550">
    <property type="entry name" value="DOC_P1"/>
    <property type="match status" value="1"/>
</dbReference>
<dbReference type="RefSeq" id="WP_013720910.1">
    <property type="nucleotide sequence ID" value="NZ_JDRY01000170.1"/>
</dbReference>
<organism evidence="2 3">
    <name type="scientific">Clostridium botulinum C/D str. DC5</name>
    <dbReference type="NCBI Taxonomy" id="1443128"/>
    <lineage>
        <taxon>Bacteria</taxon>
        <taxon>Bacillati</taxon>
        <taxon>Bacillota</taxon>
        <taxon>Clostridia</taxon>
        <taxon>Eubacteriales</taxon>
        <taxon>Clostridiaceae</taxon>
        <taxon>Clostridium</taxon>
    </lineage>
</organism>
<reference evidence="2 3" key="1">
    <citation type="submission" date="2014-01" db="EMBL/GenBank/DDBJ databases">
        <title>Plasmidome dynamics in the species complex Clostridium novyi sensu lato converts strains of independent lineages into distinctly different pathogens.</title>
        <authorList>
            <person name="Skarin H."/>
            <person name="Segerman B."/>
        </authorList>
    </citation>
    <scope>NUCLEOTIDE SEQUENCE [LARGE SCALE GENOMIC DNA]</scope>
    <source>
        <strain evidence="2 3">DC5</strain>
    </source>
</reference>
<dbReference type="InterPro" id="IPR006440">
    <property type="entry name" value="Doc"/>
</dbReference>
<dbReference type="AlphaFoldDB" id="A0A0A0HZ31"/>
<feature type="domain" description="Fido" evidence="1">
    <location>
        <begin position="6"/>
        <end position="125"/>
    </location>
</feature>
<evidence type="ECO:0000259" key="1">
    <source>
        <dbReference type="PROSITE" id="PS51459"/>
    </source>
</evidence>
<protein>
    <submittedName>
        <fullName evidence="2">Death-on-curing protein</fullName>
    </submittedName>
</protein>
<dbReference type="InterPro" id="IPR053737">
    <property type="entry name" value="Type_II_TA_Toxin"/>
</dbReference>
<dbReference type="Gene3D" id="1.20.120.1870">
    <property type="entry name" value="Fic/DOC protein, Fido domain"/>
    <property type="match status" value="1"/>
</dbReference>
<name>A0A0A0HZ31_CLOBO</name>
<dbReference type="Pfam" id="PF02661">
    <property type="entry name" value="Fic"/>
    <property type="match status" value="1"/>
</dbReference>
<dbReference type="Proteomes" id="UP000030014">
    <property type="component" value="Unassembled WGS sequence"/>
</dbReference>
<dbReference type="GO" id="GO:0016301">
    <property type="term" value="F:kinase activity"/>
    <property type="evidence" value="ECO:0007669"/>
    <property type="project" value="InterPro"/>
</dbReference>
<dbReference type="PROSITE" id="PS51459">
    <property type="entry name" value="FIDO"/>
    <property type="match status" value="1"/>
</dbReference>
<dbReference type="PANTHER" id="PTHR39426:SF1">
    <property type="entry name" value="HOMOLOGY TO DEATH-ON-CURING PROTEIN OF PHAGE P1"/>
    <property type="match status" value="1"/>
</dbReference>
<sequence length="139" mass="15947">MIIETLDKEDIFLIHQQTIEEFGGELGHFDNTDGKVQSILSQQYPSFGYEKYPTIFNKASMLMYFFIKGHCFRDGNKRVGLTVAKVFLGINGIELDLTNEQAIQLTLGIASCTLRNIQIDKFIFEDLTSILEDNSYYEE</sequence>
<dbReference type="EMBL" id="JDRY01000170">
    <property type="protein sequence ID" value="KGM93336.1"/>
    <property type="molecule type" value="Genomic_DNA"/>
</dbReference>
<gene>
    <name evidence="2" type="ORF">Z955_15285</name>
</gene>
<evidence type="ECO:0000313" key="3">
    <source>
        <dbReference type="Proteomes" id="UP000030014"/>
    </source>
</evidence>
<dbReference type="SUPFAM" id="SSF140931">
    <property type="entry name" value="Fic-like"/>
    <property type="match status" value="1"/>
</dbReference>
<proteinExistence type="predicted"/>